<evidence type="ECO:0000256" key="4">
    <source>
        <dbReference type="ARBA" id="ARBA00022729"/>
    </source>
</evidence>
<dbReference type="InterPro" id="IPR018060">
    <property type="entry name" value="HTH_AraC"/>
</dbReference>
<dbReference type="InterPro" id="IPR018062">
    <property type="entry name" value="HTH_AraC-typ_CS"/>
</dbReference>
<dbReference type="EMBL" id="BMHY01000003">
    <property type="protein sequence ID" value="GGG64502.1"/>
    <property type="molecule type" value="Genomic_DNA"/>
</dbReference>
<evidence type="ECO:0000256" key="5">
    <source>
        <dbReference type="ARBA" id="ARBA00023015"/>
    </source>
</evidence>
<evidence type="ECO:0008006" key="13">
    <source>
        <dbReference type="Google" id="ProtNLM"/>
    </source>
</evidence>
<evidence type="ECO:0000256" key="7">
    <source>
        <dbReference type="ARBA" id="ARBA00023163"/>
    </source>
</evidence>
<keyword evidence="3" id="KW-0813">Transport</keyword>
<feature type="region of interest" description="Disordered" evidence="8">
    <location>
        <begin position="340"/>
        <end position="364"/>
    </location>
</feature>
<dbReference type="GO" id="GO:0003700">
    <property type="term" value="F:DNA-binding transcription factor activity"/>
    <property type="evidence" value="ECO:0007669"/>
    <property type="project" value="InterPro"/>
</dbReference>
<evidence type="ECO:0000256" key="8">
    <source>
        <dbReference type="SAM" id="MobiDB-lite"/>
    </source>
</evidence>
<evidence type="ECO:0000259" key="9">
    <source>
        <dbReference type="PROSITE" id="PS01124"/>
    </source>
</evidence>
<evidence type="ECO:0000256" key="1">
    <source>
        <dbReference type="ARBA" id="ARBA00004196"/>
    </source>
</evidence>
<dbReference type="Gene3D" id="3.40.50.1980">
    <property type="entry name" value="Nitrogenase molybdenum iron protein domain"/>
    <property type="match status" value="2"/>
</dbReference>
<dbReference type="GO" id="GO:0030288">
    <property type="term" value="C:outer membrane-bounded periplasmic space"/>
    <property type="evidence" value="ECO:0007669"/>
    <property type="project" value="TreeGrafter"/>
</dbReference>
<dbReference type="SUPFAM" id="SSF46689">
    <property type="entry name" value="Homeodomain-like"/>
    <property type="match status" value="2"/>
</dbReference>
<dbReference type="InterPro" id="IPR009057">
    <property type="entry name" value="Homeodomain-like_sf"/>
</dbReference>
<keyword evidence="4" id="KW-0732">Signal</keyword>
<dbReference type="AlphaFoldDB" id="A0A917H258"/>
<dbReference type="InterPro" id="IPR051313">
    <property type="entry name" value="Bact_iron-sidero_bind"/>
</dbReference>
<feature type="domain" description="Fe/B12 periplasmic-binding" evidence="10">
    <location>
        <begin position="379"/>
        <end position="633"/>
    </location>
</feature>
<dbReference type="GO" id="GO:0043565">
    <property type="term" value="F:sequence-specific DNA binding"/>
    <property type="evidence" value="ECO:0007669"/>
    <property type="project" value="InterPro"/>
</dbReference>
<dbReference type="InterPro" id="IPR002491">
    <property type="entry name" value="ABC_transptr_periplasmic_BD"/>
</dbReference>
<gene>
    <name evidence="11" type="ORF">GCM10010918_18230</name>
</gene>
<dbReference type="Proteomes" id="UP000600247">
    <property type="component" value="Unassembled WGS sequence"/>
</dbReference>
<name>A0A917H258_9BACL</name>
<dbReference type="InterPro" id="IPR020449">
    <property type="entry name" value="Tscrpt_reg_AraC-type_HTH"/>
</dbReference>
<protein>
    <recommendedName>
        <fullName evidence="13">ABC transporter substrate-binding protein</fullName>
    </recommendedName>
</protein>
<dbReference type="PANTHER" id="PTHR30532:SF29">
    <property type="entry name" value="FE(3+) DICITRATE-BINDING PERIPLASMIC PROTEIN"/>
    <property type="match status" value="1"/>
</dbReference>
<dbReference type="PANTHER" id="PTHR30532">
    <property type="entry name" value="IRON III DICITRATE-BINDING PERIPLASMIC PROTEIN"/>
    <property type="match status" value="1"/>
</dbReference>
<evidence type="ECO:0000313" key="12">
    <source>
        <dbReference type="Proteomes" id="UP000600247"/>
    </source>
</evidence>
<dbReference type="SUPFAM" id="SSF53807">
    <property type="entry name" value="Helical backbone' metal receptor"/>
    <property type="match status" value="1"/>
</dbReference>
<comment type="caution">
    <text evidence="11">The sequence shown here is derived from an EMBL/GenBank/DDBJ whole genome shotgun (WGS) entry which is preliminary data.</text>
</comment>
<dbReference type="SMART" id="SM00342">
    <property type="entry name" value="HTH_ARAC"/>
    <property type="match status" value="1"/>
</dbReference>
<dbReference type="PROSITE" id="PS00041">
    <property type="entry name" value="HTH_ARAC_FAMILY_1"/>
    <property type="match status" value="1"/>
</dbReference>
<proteinExistence type="inferred from homology"/>
<feature type="compositionally biased region" description="Low complexity" evidence="8">
    <location>
        <begin position="340"/>
        <end position="354"/>
    </location>
</feature>
<sequence length="634" mass="71342">MSQTPIKLLDIRHIKMKPGEKLQSYRFPSSAFLFTNQGEASLSLDGVETSPSNNQLLHGAKGALLNISCFNRPFDYYLIFYKPVLEHTPIQVPYEAVSSPIPFMQSYMFQAKQPWALLSLLEQMHMQWKEEGDLTRLQVTGLFYQFLHEQFRQLLDSAEESETTDLAEGIARYIQDHYRQAISMETLANLFHYSSHYLSRVFKRKYECSPLEFLVQTRMNRAKALLAEEDVAVRDIAESVGYTDMYYFNRLFKKQTGITPAQFKMHKLGMKSSISTNFMPKSFIESRAGTDYIVNKDNHYQYKAWDVDEMNASFKPTFAVALLFSLSLLLAACGGAATNEKQGAQGNNQQQNEQPTDAPSKTKTITDGLGRQVEIPAEPSAAVVISYGGYLLPLGLKPVGVDQTTLTLYPDDMAGVASIGEGLGEVEAIAALQPDLIILPDFYSPDIYEKYQKIAPTVAVAWGGDPDVVNTLRTIGDVMNKKEEAEAWIAKFEEKLQRIRDQIDVKIKPGTTAATFILYKGEVLLGGEGGTLGKLIYKDFGFQMPEQFKQYADGGTALQMEALVDRPADYFFTQMTDEEMGPMTELFSGSLYQAVPAIKNNRVINVTRDKWNYGPYLVDEAVDEFVQKVMDSQK</sequence>
<feature type="domain" description="HTH araC/xylS-type" evidence="9">
    <location>
        <begin position="168"/>
        <end position="266"/>
    </location>
</feature>
<dbReference type="Pfam" id="PF01497">
    <property type="entry name" value="Peripla_BP_2"/>
    <property type="match status" value="1"/>
</dbReference>
<evidence type="ECO:0000259" key="10">
    <source>
        <dbReference type="PROSITE" id="PS50983"/>
    </source>
</evidence>
<evidence type="ECO:0000256" key="3">
    <source>
        <dbReference type="ARBA" id="ARBA00022448"/>
    </source>
</evidence>
<dbReference type="PROSITE" id="PS01124">
    <property type="entry name" value="HTH_ARAC_FAMILY_2"/>
    <property type="match status" value="1"/>
</dbReference>
<organism evidence="11 12">
    <name type="scientific">Paenibacillus radicis</name>
    <name type="common">ex Gao et al. 2016</name>
    <dbReference type="NCBI Taxonomy" id="1737354"/>
    <lineage>
        <taxon>Bacteria</taxon>
        <taxon>Bacillati</taxon>
        <taxon>Bacillota</taxon>
        <taxon>Bacilli</taxon>
        <taxon>Bacillales</taxon>
        <taxon>Paenibacillaceae</taxon>
        <taxon>Paenibacillus</taxon>
    </lineage>
</organism>
<reference evidence="11 12" key="1">
    <citation type="journal article" date="2014" name="Int. J. Syst. Evol. Microbiol.">
        <title>Complete genome sequence of Corynebacterium casei LMG S-19264T (=DSM 44701T), isolated from a smear-ripened cheese.</title>
        <authorList>
            <consortium name="US DOE Joint Genome Institute (JGI-PGF)"/>
            <person name="Walter F."/>
            <person name="Albersmeier A."/>
            <person name="Kalinowski J."/>
            <person name="Ruckert C."/>
        </authorList>
    </citation>
    <scope>NUCLEOTIDE SEQUENCE [LARGE SCALE GENOMIC DNA]</scope>
    <source>
        <strain evidence="11 12">CGMCC 1.15286</strain>
    </source>
</reference>
<comment type="similarity">
    <text evidence="2">Belongs to the bacterial solute-binding protein 8 family.</text>
</comment>
<evidence type="ECO:0000256" key="2">
    <source>
        <dbReference type="ARBA" id="ARBA00008814"/>
    </source>
</evidence>
<keyword evidence="5" id="KW-0805">Transcription regulation</keyword>
<dbReference type="PROSITE" id="PS50983">
    <property type="entry name" value="FE_B12_PBP"/>
    <property type="match status" value="1"/>
</dbReference>
<feature type="compositionally biased region" description="Polar residues" evidence="8">
    <location>
        <begin position="355"/>
        <end position="364"/>
    </location>
</feature>
<dbReference type="GO" id="GO:1901678">
    <property type="term" value="P:iron coordination entity transport"/>
    <property type="evidence" value="ECO:0007669"/>
    <property type="project" value="UniProtKB-ARBA"/>
</dbReference>
<accession>A0A917H258</accession>
<keyword evidence="7" id="KW-0804">Transcription</keyword>
<dbReference type="PRINTS" id="PR00032">
    <property type="entry name" value="HTHARAC"/>
</dbReference>
<evidence type="ECO:0000313" key="11">
    <source>
        <dbReference type="EMBL" id="GGG64502.1"/>
    </source>
</evidence>
<comment type="subcellular location">
    <subcellularLocation>
        <location evidence="1">Cell envelope</location>
    </subcellularLocation>
</comment>
<dbReference type="Gene3D" id="1.10.10.60">
    <property type="entry name" value="Homeodomain-like"/>
    <property type="match status" value="2"/>
</dbReference>
<keyword evidence="12" id="KW-1185">Reference proteome</keyword>
<keyword evidence="6" id="KW-0238">DNA-binding</keyword>
<dbReference type="Pfam" id="PF12833">
    <property type="entry name" value="HTH_18"/>
    <property type="match status" value="1"/>
</dbReference>
<evidence type="ECO:0000256" key="6">
    <source>
        <dbReference type="ARBA" id="ARBA00023125"/>
    </source>
</evidence>